<dbReference type="Pfam" id="PF25598">
    <property type="entry name" value="ARM_PUB"/>
    <property type="match status" value="1"/>
</dbReference>
<sequence>MAEVEIPSYFLCPISLQMMRDPVTLPTGITYDRESIERWVFSGEHRSCPVTKQQLPPSFDLTPNHTLRRLIQAWCIANASSGVDRIPTPRPPIDDTQISKLLEDASSSHTQLSICLRKLGEAVSESEANRRCVKASPAVEFLVSIIAADVADGVCDEAVGILHSLKIGDERLIRIVESSEGGFIDSMFMILQRSSFLTRAPAICLLSSIVAAVSPARLLCVEAVHIQEVISVLSDRISNQATKSALRVLIGLSPWGRNRVKAVKAGGVPALIKLLLEEADRRICELGLVALDKLCGCADGRAELVCHAAGIAVVSDKVLTVSAAASATAVKVLRKVCVMSATPAVLQEMLQSGAVAKLCLLLQVDCRAREKEMATEILRLHSMVWRKSNCSPVFLALKSLHR</sequence>
<comment type="function">
    <text evidence="5">Functions as an E3 ubiquitin ligase.</text>
</comment>
<keyword evidence="8" id="KW-1185">Reference proteome</keyword>
<feature type="domain" description="U-box" evidence="6">
    <location>
        <begin position="5"/>
        <end position="81"/>
    </location>
</feature>
<dbReference type="Pfam" id="PF04564">
    <property type="entry name" value="U-box"/>
    <property type="match status" value="1"/>
</dbReference>
<dbReference type="InterPro" id="IPR058678">
    <property type="entry name" value="ARM_PUB"/>
</dbReference>
<organism evidence="7 8">
    <name type="scientific">Apostasia shenzhenica</name>
    <dbReference type="NCBI Taxonomy" id="1088818"/>
    <lineage>
        <taxon>Eukaryota</taxon>
        <taxon>Viridiplantae</taxon>
        <taxon>Streptophyta</taxon>
        <taxon>Embryophyta</taxon>
        <taxon>Tracheophyta</taxon>
        <taxon>Spermatophyta</taxon>
        <taxon>Magnoliopsida</taxon>
        <taxon>Liliopsida</taxon>
        <taxon>Asparagales</taxon>
        <taxon>Orchidaceae</taxon>
        <taxon>Apostasioideae</taxon>
        <taxon>Apostasia</taxon>
    </lineage>
</organism>
<dbReference type="CDD" id="cd16664">
    <property type="entry name" value="RING-Ubox_PUB"/>
    <property type="match status" value="1"/>
</dbReference>
<evidence type="ECO:0000313" key="8">
    <source>
        <dbReference type="Proteomes" id="UP000236161"/>
    </source>
</evidence>
<dbReference type="InterPro" id="IPR045185">
    <property type="entry name" value="PUB22/23/24-like"/>
</dbReference>
<name>A0A2I0AQ33_9ASPA</name>
<dbReference type="Gene3D" id="3.30.40.10">
    <property type="entry name" value="Zinc/RING finger domain, C3HC4 (zinc finger)"/>
    <property type="match status" value="1"/>
</dbReference>
<dbReference type="AlphaFoldDB" id="A0A2I0AQ33"/>
<gene>
    <name evidence="7" type="primary">PUB23</name>
    <name evidence="7" type="ORF">AXF42_Ash016694</name>
</gene>
<dbReference type="OrthoDB" id="10064100at2759"/>
<dbReference type="STRING" id="1088818.A0A2I0AQ33"/>
<evidence type="ECO:0000256" key="5">
    <source>
        <dbReference type="RuleBase" id="RU369093"/>
    </source>
</evidence>
<evidence type="ECO:0000256" key="2">
    <source>
        <dbReference type="ARBA" id="ARBA00004906"/>
    </source>
</evidence>
<dbReference type="PANTHER" id="PTHR22849">
    <property type="entry name" value="WDSAM1 PROTEIN"/>
    <property type="match status" value="1"/>
</dbReference>
<proteinExistence type="predicted"/>
<protein>
    <recommendedName>
        <fullName evidence="5 6">U-box domain-containing protein</fullName>
        <ecNumber evidence="5">2.3.2.27</ecNumber>
    </recommendedName>
    <alternativeName>
        <fullName evidence="5">RING-type E3 ubiquitin transferase PUB</fullName>
    </alternativeName>
</protein>
<dbReference type="SMART" id="SM00504">
    <property type="entry name" value="Ubox"/>
    <property type="match status" value="1"/>
</dbReference>
<dbReference type="FunFam" id="3.30.40.10:FF:000442">
    <property type="entry name" value="RING-type E3 ubiquitin transferase"/>
    <property type="match status" value="1"/>
</dbReference>
<evidence type="ECO:0000313" key="7">
    <source>
        <dbReference type="EMBL" id="PKA57648.1"/>
    </source>
</evidence>
<dbReference type="Proteomes" id="UP000236161">
    <property type="component" value="Unassembled WGS sequence"/>
</dbReference>
<evidence type="ECO:0000256" key="1">
    <source>
        <dbReference type="ARBA" id="ARBA00000900"/>
    </source>
</evidence>
<dbReference type="InterPro" id="IPR016024">
    <property type="entry name" value="ARM-type_fold"/>
</dbReference>
<comment type="catalytic activity">
    <reaction evidence="1 5">
        <text>S-ubiquitinyl-[E2 ubiquitin-conjugating enzyme]-L-cysteine + [acceptor protein]-L-lysine = [E2 ubiquitin-conjugating enzyme]-L-cysteine + N(6)-ubiquitinyl-[acceptor protein]-L-lysine.</text>
        <dbReference type="EC" id="2.3.2.27"/>
    </reaction>
</comment>
<dbReference type="InterPro" id="IPR003613">
    <property type="entry name" value="Ubox_domain"/>
</dbReference>
<dbReference type="UniPathway" id="UPA00143"/>
<dbReference type="EMBL" id="KZ451961">
    <property type="protein sequence ID" value="PKA57648.1"/>
    <property type="molecule type" value="Genomic_DNA"/>
</dbReference>
<dbReference type="GO" id="GO:0016567">
    <property type="term" value="P:protein ubiquitination"/>
    <property type="evidence" value="ECO:0007669"/>
    <property type="project" value="UniProtKB-UniRule"/>
</dbReference>
<dbReference type="InterPro" id="IPR045210">
    <property type="entry name" value="RING-Ubox_PUB"/>
</dbReference>
<dbReference type="Gene3D" id="1.25.10.10">
    <property type="entry name" value="Leucine-rich Repeat Variant"/>
    <property type="match status" value="2"/>
</dbReference>
<dbReference type="SUPFAM" id="SSF48371">
    <property type="entry name" value="ARM repeat"/>
    <property type="match status" value="1"/>
</dbReference>
<dbReference type="PROSITE" id="PS51698">
    <property type="entry name" value="U_BOX"/>
    <property type="match status" value="1"/>
</dbReference>
<reference evidence="7 8" key="1">
    <citation type="journal article" date="2017" name="Nature">
        <title>The Apostasia genome and the evolution of orchids.</title>
        <authorList>
            <person name="Zhang G.Q."/>
            <person name="Liu K.W."/>
            <person name="Li Z."/>
            <person name="Lohaus R."/>
            <person name="Hsiao Y.Y."/>
            <person name="Niu S.C."/>
            <person name="Wang J.Y."/>
            <person name="Lin Y.C."/>
            <person name="Xu Q."/>
            <person name="Chen L.J."/>
            <person name="Yoshida K."/>
            <person name="Fujiwara S."/>
            <person name="Wang Z.W."/>
            <person name="Zhang Y.Q."/>
            <person name="Mitsuda N."/>
            <person name="Wang M."/>
            <person name="Liu G.H."/>
            <person name="Pecoraro L."/>
            <person name="Huang H.X."/>
            <person name="Xiao X.J."/>
            <person name="Lin M."/>
            <person name="Wu X.Y."/>
            <person name="Wu W.L."/>
            <person name="Chen Y.Y."/>
            <person name="Chang S.B."/>
            <person name="Sakamoto S."/>
            <person name="Ohme-Takagi M."/>
            <person name="Yagi M."/>
            <person name="Zeng S.J."/>
            <person name="Shen C.Y."/>
            <person name="Yeh C.M."/>
            <person name="Luo Y.B."/>
            <person name="Tsai W.C."/>
            <person name="Van de Peer Y."/>
            <person name="Liu Z.J."/>
        </authorList>
    </citation>
    <scope>NUCLEOTIDE SEQUENCE [LARGE SCALE GENOMIC DNA]</scope>
    <source>
        <strain evidence="8">cv. Shenzhen</strain>
        <tissue evidence="7">Stem</tissue>
    </source>
</reference>
<dbReference type="InterPro" id="IPR013083">
    <property type="entry name" value="Znf_RING/FYVE/PHD"/>
</dbReference>
<keyword evidence="3 5" id="KW-0808">Transferase</keyword>
<keyword evidence="4 5" id="KW-0833">Ubl conjugation pathway</keyword>
<comment type="pathway">
    <text evidence="2 5">Protein modification; protein ubiquitination.</text>
</comment>
<dbReference type="SUPFAM" id="SSF57850">
    <property type="entry name" value="RING/U-box"/>
    <property type="match status" value="1"/>
</dbReference>
<evidence type="ECO:0000256" key="4">
    <source>
        <dbReference type="ARBA" id="ARBA00022786"/>
    </source>
</evidence>
<accession>A0A2I0AQ33</accession>
<dbReference type="InterPro" id="IPR011989">
    <property type="entry name" value="ARM-like"/>
</dbReference>
<dbReference type="EC" id="2.3.2.27" evidence="5"/>
<evidence type="ECO:0000259" key="6">
    <source>
        <dbReference type="PROSITE" id="PS51698"/>
    </source>
</evidence>
<evidence type="ECO:0000256" key="3">
    <source>
        <dbReference type="ARBA" id="ARBA00022679"/>
    </source>
</evidence>
<dbReference type="PANTHER" id="PTHR22849:SF132">
    <property type="entry name" value="E3 UBIQUITIN-PROTEIN LIGASE PUB23"/>
    <property type="match status" value="1"/>
</dbReference>
<dbReference type="GO" id="GO:0061630">
    <property type="term" value="F:ubiquitin protein ligase activity"/>
    <property type="evidence" value="ECO:0007669"/>
    <property type="project" value="UniProtKB-UniRule"/>
</dbReference>